<accession>A2FM89</accession>
<protein>
    <recommendedName>
        <fullName evidence="3">C2 NT-type domain-containing protein</fullName>
    </recommendedName>
</protein>
<dbReference type="VEuPathDB" id="TrichDB:TVAGG3_0717000"/>
<gene>
    <name evidence="1" type="ORF">TVAG_024310</name>
</gene>
<evidence type="ECO:0000313" key="1">
    <source>
        <dbReference type="EMBL" id="EAX93987.1"/>
    </source>
</evidence>
<reference evidence="1" key="2">
    <citation type="journal article" date="2007" name="Science">
        <title>Draft genome sequence of the sexually transmitted pathogen Trichomonas vaginalis.</title>
        <authorList>
            <person name="Carlton J.M."/>
            <person name="Hirt R.P."/>
            <person name="Silva J.C."/>
            <person name="Delcher A.L."/>
            <person name="Schatz M."/>
            <person name="Zhao Q."/>
            <person name="Wortman J.R."/>
            <person name="Bidwell S.L."/>
            <person name="Alsmark U.C.M."/>
            <person name="Besteiro S."/>
            <person name="Sicheritz-Ponten T."/>
            <person name="Noel C.J."/>
            <person name="Dacks J.B."/>
            <person name="Foster P.G."/>
            <person name="Simillion C."/>
            <person name="Van de Peer Y."/>
            <person name="Miranda-Saavedra D."/>
            <person name="Barton G.J."/>
            <person name="Westrop G.D."/>
            <person name="Mueller S."/>
            <person name="Dessi D."/>
            <person name="Fiori P.L."/>
            <person name="Ren Q."/>
            <person name="Paulsen I."/>
            <person name="Zhang H."/>
            <person name="Bastida-Corcuera F.D."/>
            <person name="Simoes-Barbosa A."/>
            <person name="Brown M.T."/>
            <person name="Hayes R.D."/>
            <person name="Mukherjee M."/>
            <person name="Okumura C.Y."/>
            <person name="Schneider R."/>
            <person name="Smith A.J."/>
            <person name="Vanacova S."/>
            <person name="Villalvazo M."/>
            <person name="Haas B.J."/>
            <person name="Pertea M."/>
            <person name="Feldblyum T.V."/>
            <person name="Utterback T.R."/>
            <person name="Shu C.L."/>
            <person name="Osoegawa K."/>
            <person name="de Jong P.J."/>
            <person name="Hrdy I."/>
            <person name="Horvathova L."/>
            <person name="Zubacova Z."/>
            <person name="Dolezal P."/>
            <person name="Malik S.B."/>
            <person name="Logsdon J.M. Jr."/>
            <person name="Henze K."/>
            <person name="Gupta A."/>
            <person name="Wang C.C."/>
            <person name="Dunne R.L."/>
            <person name="Upcroft J.A."/>
            <person name="Upcroft P."/>
            <person name="White O."/>
            <person name="Salzberg S.L."/>
            <person name="Tang P."/>
            <person name="Chiu C.-H."/>
            <person name="Lee Y.-S."/>
            <person name="Embley T.M."/>
            <person name="Coombs G.H."/>
            <person name="Mottram J.C."/>
            <person name="Tachezy J."/>
            <person name="Fraser-Liggett C.M."/>
            <person name="Johnson P.J."/>
        </authorList>
    </citation>
    <scope>NUCLEOTIDE SEQUENCE [LARGE SCALE GENOMIC DNA]</scope>
    <source>
        <strain evidence="1">G3</strain>
    </source>
</reference>
<dbReference type="KEGG" id="tva:4751713"/>
<organism evidence="1 2">
    <name type="scientific">Trichomonas vaginalis (strain ATCC PRA-98 / G3)</name>
    <dbReference type="NCBI Taxonomy" id="412133"/>
    <lineage>
        <taxon>Eukaryota</taxon>
        <taxon>Metamonada</taxon>
        <taxon>Parabasalia</taxon>
        <taxon>Trichomonadida</taxon>
        <taxon>Trichomonadidae</taxon>
        <taxon>Trichomonas</taxon>
    </lineage>
</organism>
<reference evidence="1" key="1">
    <citation type="submission" date="2006-10" db="EMBL/GenBank/DDBJ databases">
        <authorList>
            <person name="Amadeo P."/>
            <person name="Zhao Q."/>
            <person name="Wortman J."/>
            <person name="Fraser-Liggett C."/>
            <person name="Carlton J."/>
        </authorList>
    </citation>
    <scope>NUCLEOTIDE SEQUENCE</scope>
    <source>
        <strain evidence="1">G3</strain>
    </source>
</reference>
<name>A2FM89_TRIV3</name>
<evidence type="ECO:0008006" key="3">
    <source>
        <dbReference type="Google" id="ProtNLM"/>
    </source>
</evidence>
<dbReference type="Proteomes" id="UP000001542">
    <property type="component" value="Unassembled WGS sequence"/>
</dbReference>
<proteinExistence type="predicted"/>
<dbReference type="AlphaFoldDB" id="A2FM89"/>
<evidence type="ECO:0000313" key="2">
    <source>
        <dbReference type="Proteomes" id="UP000001542"/>
    </source>
</evidence>
<dbReference type="VEuPathDB" id="TrichDB:TVAG_024310"/>
<sequence length="159" mass="18061">MGKEKKVYVQIRSIDLGGYAATDKAELVLCVGPKHNFIPFAYDLRAGEKHHINHTWKFHFKHEEDSSFVVVLFKHHFLGDKEIGELEFLVKGFQPNTVVSDKFTLQSANEEARPADVEMDIHVDEDGAAPFHAPEGFMFDGAIKKHNHIYGVPEEKICN</sequence>
<dbReference type="EMBL" id="DS113882">
    <property type="protein sequence ID" value="EAX93987.1"/>
    <property type="molecule type" value="Genomic_DNA"/>
</dbReference>
<keyword evidence="2" id="KW-1185">Reference proteome</keyword>
<dbReference type="RefSeq" id="XP_001306917.1">
    <property type="nucleotide sequence ID" value="XM_001306916.1"/>
</dbReference>
<dbReference type="OrthoDB" id="10659202at2759"/>
<dbReference type="InParanoid" id="A2FM89"/>